<organism evidence="1 2">
    <name type="scientific">Blastochloris sulfoviridis</name>
    <dbReference type="NCBI Taxonomy" id="50712"/>
    <lineage>
        <taxon>Bacteria</taxon>
        <taxon>Pseudomonadati</taxon>
        <taxon>Pseudomonadota</taxon>
        <taxon>Alphaproteobacteria</taxon>
        <taxon>Hyphomicrobiales</taxon>
        <taxon>Blastochloridaceae</taxon>
        <taxon>Blastochloris</taxon>
    </lineage>
</organism>
<keyword evidence="2" id="KW-1185">Reference proteome</keyword>
<proteinExistence type="predicted"/>
<reference evidence="1 2" key="1">
    <citation type="submission" date="2019-09" db="EMBL/GenBank/DDBJ databases">
        <title>Draft Whole-Genome sequence of Blastochloris sulfoviridis DSM 729.</title>
        <authorList>
            <person name="Meyer T.E."/>
            <person name="Kyndt J.A."/>
        </authorList>
    </citation>
    <scope>NUCLEOTIDE SEQUENCE [LARGE SCALE GENOMIC DNA]</scope>
    <source>
        <strain evidence="1 2">DSM 729</strain>
    </source>
</reference>
<evidence type="ECO:0000313" key="1">
    <source>
        <dbReference type="EMBL" id="KAA5598220.1"/>
    </source>
</evidence>
<comment type="caution">
    <text evidence="1">The sequence shown here is derived from an EMBL/GenBank/DDBJ whole genome shotgun (WGS) entry which is preliminary data.</text>
</comment>
<dbReference type="EMBL" id="VWPL01000029">
    <property type="protein sequence ID" value="KAA5598220.1"/>
    <property type="molecule type" value="Genomic_DNA"/>
</dbReference>
<gene>
    <name evidence="1" type="ORF">F1193_13615</name>
</gene>
<dbReference type="Proteomes" id="UP000323886">
    <property type="component" value="Unassembled WGS sequence"/>
</dbReference>
<evidence type="ECO:0000313" key="2">
    <source>
        <dbReference type="Proteomes" id="UP000323886"/>
    </source>
</evidence>
<dbReference type="RefSeq" id="WP_150098356.1">
    <property type="nucleotide sequence ID" value="NZ_VWPL01000029.1"/>
</dbReference>
<sequence>MTKRAYRESGLWRVPAAPVVALVLQLVMVAPLAAQTFTLPATPTAEGSGASTRAEPATCGDAQTLLASELVAMHRRFEEMAQKLDACTAHEAVNRNSNARLLVDLEACRASVDDRPASPVRTCPTIESLPPRQPPLACEGGAALETANRRIRQLEERFQKLGLTPDEGYAYVGGAYESFVASDQLVARLGNAPRLDGVKCGEALEWLTRQTGKEQPYKLAIWVWQHGQIRVCRRAAPSGATVEAPGFDEEAHALVLR</sequence>
<accession>A0A5M6HQV0</accession>
<protein>
    <submittedName>
        <fullName evidence="1">Uncharacterized protein</fullName>
    </submittedName>
</protein>
<name>A0A5M6HQV0_9HYPH</name>
<dbReference type="AlphaFoldDB" id="A0A5M6HQV0"/>